<dbReference type="Pfam" id="PF00501">
    <property type="entry name" value="AMP-binding"/>
    <property type="match status" value="1"/>
</dbReference>
<evidence type="ECO:0000259" key="3">
    <source>
        <dbReference type="PROSITE" id="PS50075"/>
    </source>
</evidence>
<dbReference type="InterPro" id="IPR020459">
    <property type="entry name" value="AMP-binding"/>
</dbReference>
<sequence>MTADAGNGRPAAHRLVEQQCRRTPGLPAVEHSGRAMSYARLDLLADRLAARLAALGVAGTVLGICAERSFALPLAILATLKAGAAYLPLDPGLPAERTAFMAADAGVRVLVARPEAARRLGMPAGITVVDPDQAPEGAPPEPVRVPVSPDDLAYVMYTSGSTGVPKGVAMPHGPVASLVEWQRGDSAAGETDRTLQFSAAGFDASFQEMFSTWSTGGCLVLVADEIRRDSGRLLGFLTENRITRLFLPFVALQALANAAHARDAYPTLLREVITAGEQLVVTPSLRRFFQQLRGTRLCNQYGPSETHIVTSTRLAADPGSWPELPPIGRPIDGARIEVLDEHGAPLPPGTTGELHIGGPVLARGYLNRPRLSAERFVPDPSGPPGGRAYRTGDLGQVDANGEVLFSGRADNQVKIRGHRVEPGEVEVAVKALAGLTDAVVVAHRDPVAGVRLIAYVLAGDRAAPPDLRAQLERKLPEHLVPVAFVAVPRFPLTANGKVDRRALAERPVTISGSGREARDRVEEALLESWGRTLNAVEVGVDDSFFHLGGNSLHAAALLTDLNERFGVEASLEKLFERPTVAAFAEWIRESRGEAAE</sequence>
<dbReference type="SUPFAM" id="SSF47336">
    <property type="entry name" value="ACP-like"/>
    <property type="match status" value="1"/>
</dbReference>
<dbReference type="PANTHER" id="PTHR45527">
    <property type="entry name" value="NONRIBOSOMAL PEPTIDE SYNTHETASE"/>
    <property type="match status" value="1"/>
</dbReference>
<protein>
    <submittedName>
        <fullName evidence="4">Non-ribosomal peptide synthetase</fullName>
    </submittedName>
</protein>
<evidence type="ECO:0000313" key="4">
    <source>
        <dbReference type="EMBL" id="MFD2481585.1"/>
    </source>
</evidence>
<dbReference type="InterPro" id="IPR020806">
    <property type="entry name" value="PKS_PP-bd"/>
</dbReference>
<organism evidence="4 5">
    <name type="scientific">Amycolatopsis albidoflavus</name>
    <dbReference type="NCBI Taxonomy" id="102226"/>
    <lineage>
        <taxon>Bacteria</taxon>
        <taxon>Bacillati</taxon>
        <taxon>Actinomycetota</taxon>
        <taxon>Actinomycetes</taxon>
        <taxon>Pseudonocardiales</taxon>
        <taxon>Pseudonocardiaceae</taxon>
        <taxon>Amycolatopsis</taxon>
    </lineage>
</organism>
<dbReference type="InterPro" id="IPR009081">
    <property type="entry name" value="PP-bd_ACP"/>
</dbReference>
<dbReference type="InterPro" id="IPR010071">
    <property type="entry name" value="AA_adenyl_dom"/>
</dbReference>
<proteinExistence type="predicted"/>
<dbReference type="Gene3D" id="2.30.38.10">
    <property type="entry name" value="Luciferase, Domain 3"/>
    <property type="match status" value="1"/>
</dbReference>
<comment type="caution">
    <text evidence="4">The sequence shown here is derived from an EMBL/GenBank/DDBJ whole genome shotgun (WGS) entry which is preliminary data.</text>
</comment>
<keyword evidence="1" id="KW-0596">Phosphopantetheine</keyword>
<keyword evidence="2" id="KW-0597">Phosphoprotein</keyword>
<evidence type="ECO:0000256" key="2">
    <source>
        <dbReference type="ARBA" id="ARBA00022553"/>
    </source>
</evidence>
<dbReference type="Proteomes" id="UP001597542">
    <property type="component" value="Unassembled WGS sequence"/>
</dbReference>
<feature type="domain" description="Carrier" evidence="3">
    <location>
        <begin position="516"/>
        <end position="591"/>
    </location>
</feature>
<dbReference type="InterPro" id="IPR025110">
    <property type="entry name" value="AMP-bd_C"/>
</dbReference>
<reference evidence="5" key="1">
    <citation type="journal article" date="2019" name="Int. J. Syst. Evol. Microbiol.">
        <title>The Global Catalogue of Microorganisms (GCM) 10K type strain sequencing project: providing services to taxonomists for standard genome sequencing and annotation.</title>
        <authorList>
            <consortium name="The Broad Institute Genomics Platform"/>
            <consortium name="The Broad Institute Genome Sequencing Center for Infectious Disease"/>
            <person name="Wu L."/>
            <person name="Ma J."/>
        </authorList>
    </citation>
    <scope>NUCLEOTIDE SEQUENCE [LARGE SCALE GENOMIC DNA]</scope>
    <source>
        <strain evidence="5">CGMCC 4.7638</strain>
    </source>
</reference>
<dbReference type="EMBL" id="JBHUKQ010000010">
    <property type="protein sequence ID" value="MFD2481585.1"/>
    <property type="molecule type" value="Genomic_DNA"/>
</dbReference>
<accession>A0ABW5HZ57</accession>
<name>A0ABW5HZ57_9PSEU</name>
<evidence type="ECO:0000256" key="1">
    <source>
        <dbReference type="ARBA" id="ARBA00022450"/>
    </source>
</evidence>
<dbReference type="InterPro" id="IPR006162">
    <property type="entry name" value="Ppantetheine_attach_site"/>
</dbReference>
<dbReference type="SMART" id="SM00823">
    <property type="entry name" value="PKS_PP"/>
    <property type="match status" value="1"/>
</dbReference>
<dbReference type="RefSeq" id="WP_344273411.1">
    <property type="nucleotide sequence ID" value="NZ_BAAAHV010000011.1"/>
</dbReference>
<dbReference type="SUPFAM" id="SSF56801">
    <property type="entry name" value="Acetyl-CoA synthetase-like"/>
    <property type="match status" value="1"/>
</dbReference>
<dbReference type="InterPro" id="IPR020845">
    <property type="entry name" value="AMP-binding_CS"/>
</dbReference>
<evidence type="ECO:0000313" key="5">
    <source>
        <dbReference type="Proteomes" id="UP001597542"/>
    </source>
</evidence>
<dbReference type="NCBIfam" id="TIGR01733">
    <property type="entry name" value="AA-adenyl-dom"/>
    <property type="match status" value="1"/>
</dbReference>
<dbReference type="PROSITE" id="PS00012">
    <property type="entry name" value="PHOSPHOPANTETHEINE"/>
    <property type="match status" value="1"/>
</dbReference>
<dbReference type="Pfam" id="PF00550">
    <property type="entry name" value="PP-binding"/>
    <property type="match status" value="1"/>
</dbReference>
<dbReference type="InterPro" id="IPR000873">
    <property type="entry name" value="AMP-dep_synth/lig_dom"/>
</dbReference>
<dbReference type="InterPro" id="IPR045851">
    <property type="entry name" value="AMP-bd_C_sf"/>
</dbReference>
<dbReference type="PANTHER" id="PTHR45527:SF1">
    <property type="entry name" value="FATTY ACID SYNTHASE"/>
    <property type="match status" value="1"/>
</dbReference>
<gene>
    <name evidence="4" type="ORF">ACFSUT_14980</name>
</gene>
<dbReference type="Pfam" id="PF13193">
    <property type="entry name" value="AMP-binding_C"/>
    <property type="match status" value="1"/>
</dbReference>
<dbReference type="Gene3D" id="3.30.300.30">
    <property type="match status" value="1"/>
</dbReference>
<dbReference type="PRINTS" id="PR00154">
    <property type="entry name" value="AMPBINDING"/>
</dbReference>
<keyword evidence="5" id="KW-1185">Reference proteome</keyword>
<dbReference type="Gene3D" id="3.40.50.980">
    <property type="match status" value="2"/>
</dbReference>
<dbReference type="PROSITE" id="PS00455">
    <property type="entry name" value="AMP_BINDING"/>
    <property type="match status" value="1"/>
</dbReference>
<dbReference type="PROSITE" id="PS50075">
    <property type="entry name" value="CARRIER"/>
    <property type="match status" value="1"/>
</dbReference>
<dbReference type="Gene3D" id="1.10.1200.10">
    <property type="entry name" value="ACP-like"/>
    <property type="match status" value="1"/>
</dbReference>
<dbReference type="InterPro" id="IPR036736">
    <property type="entry name" value="ACP-like_sf"/>
</dbReference>